<protein>
    <recommendedName>
        <fullName evidence="3">Peptidyl-prolyl cis-trans isomerase</fullName>
    </recommendedName>
</protein>
<reference evidence="1 2" key="1">
    <citation type="journal article" date="2024" name="Int. J. Syst. Evol. Microbiol.">
        <title>Virgibacillus tibetensis sp. nov., isolated from salt lake on the Tibetan Plateau of China.</title>
        <authorList>
            <person name="Phurbu D."/>
            <person name="Liu Z.-X."/>
            <person name="Wang R."/>
            <person name="Zheng Y.-Y."/>
            <person name="Liu H.-C."/>
            <person name="Zhou Y.-G."/>
            <person name="Yu Y.-J."/>
            <person name="Li A.-H."/>
        </authorList>
    </citation>
    <scope>NUCLEOTIDE SEQUENCE [LARGE SCALE GENOMIC DNA]</scope>
    <source>
        <strain evidence="1 2">C22-A2</strain>
    </source>
</reference>
<dbReference type="PROSITE" id="PS51257">
    <property type="entry name" value="PROKAR_LIPOPROTEIN"/>
    <property type="match status" value="1"/>
</dbReference>
<accession>A0ABU6KKT2</accession>
<organism evidence="1 2">
    <name type="scientific">Virgibacillus tibetensis</name>
    <dbReference type="NCBI Taxonomy" id="3042313"/>
    <lineage>
        <taxon>Bacteria</taxon>
        <taxon>Bacillati</taxon>
        <taxon>Bacillota</taxon>
        <taxon>Bacilli</taxon>
        <taxon>Bacillales</taxon>
        <taxon>Bacillaceae</taxon>
        <taxon>Virgibacillus</taxon>
    </lineage>
</organism>
<dbReference type="RefSeq" id="WP_327609297.1">
    <property type="nucleotide sequence ID" value="NZ_JARZFX010000019.1"/>
</dbReference>
<dbReference type="EMBL" id="JARZFX010000019">
    <property type="protein sequence ID" value="MEC5425765.1"/>
    <property type="molecule type" value="Genomic_DNA"/>
</dbReference>
<name>A0ABU6KKT2_9BACI</name>
<dbReference type="Proteomes" id="UP001335737">
    <property type="component" value="Unassembled WGS sequence"/>
</dbReference>
<sequence>MKLRLFIICTILLTACTGQNFEKEDIVAVLDGNEIILEEILWQYSLGEKPEDRIIDYLKQEVVIREAKYRGVTVTEEEIEERKQLQIPNSNANERFEVIEEKEFYEGQASILEVSPEEYYEVWGQEIDEHINELFDEYKEEEKLIMKYSS</sequence>
<comment type="caution">
    <text evidence="1">The sequence shown here is derived from an EMBL/GenBank/DDBJ whole genome shotgun (WGS) entry which is preliminary data.</text>
</comment>
<evidence type="ECO:0000313" key="1">
    <source>
        <dbReference type="EMBL" id="MEC5425765.1"/>
    </source>
</evidence>
<proteinExistence type="predicted"/>
<evidence type="ECO:0000313" key="2">
    <source>
        <dbReference type="Proteomes" id="UP001335737"/>
    </source>
</evidence>
<evidence type="ECO:0008006" key="3">
    <source>
        <dbReference type="Google" id="ProtNLM"/>
    </source>
</evidence>
<keyword evidence="2" id="KW-1185">Reference proteome</keyword>
<gene>
    <name evidence="1" type="ORF">QGM71_20055</name>
</gene>